<dbReference type="InterPro" id="IPR002758">
    <property type="entry name" value="Cation_antiport_E"/>
</dbReference>
<dbReference type="GO" id="GO:0008324">
    <property type="term" value="F:monoatomic cation transmembrane transporter activity"/>
    <property type="evidence" value="ECO:0007669"/>
    <property type="project" value="InterPro"/>
</dbReference>
<evidence type="ECO:0000256" key="7">
    <source>
        <dbReference type="ARBA" id="ARBA00023136"/>
    </source>
</evidence>
<dbReference type="Proteomes" id="UP000027980">
    <property type="component" value="Chromosome"/>
</dbReference>
<sequence length="158" mass="18256">MAFQICINLLVAFMWMFLGESYSISGFVTGYIVGIVLLFLLRRFLKGPFYLRRVYKILSLLVIFIKELILSNLEITKLVYAKRLDINPGIFTMETELETDWEITLLAILITLTPGTVTLAISPDKKEMYIHAMDIIDMKDAVHSIKDSFEKHIMEVTR</sequence>
<evidence type="ECO:0000256" key="3">
    <source>
        <dbReference type="ARBA" id="ARBA00022449"/>
    </source>
</evidence>
<reference evidence="9 10" key="1">
    <citation type="submission" date="2014-07" db="EMBL/GenBank/DDBJ databases">
        <title>Complete genome sequence of a moderately halophilic bacterium Terribacillus aidingensis MP602, isolated from Cryptomeria fortunei in Tianmu mountain in China.</title>
        <authorList>
            <person name="Wang Y."/>
            <person name="Lu P."/>
            <person name="Zhang L."/>
        </authorList>
    </citation>
    <scope>NUCLEOTIDE SEQUENCE [LARGE SCALE GENOMIC DNA]</scope>
    <source>
        <strain evidence="9 10">MP602</strain>
    </source>
</reference>
<dbReference type="AlphaFoldDB" id="A0A075LL30"/>
<evidence type="ECO:0000256" key="1">
    <source>
        <dbReference type="ARBA" id="ARBA00004651"/>
    </source>
</evidence>
<dbReference type="EMBL" id="CP008876">
    <property type="protein sequence ID" value="AIF66871.1"/>
    <property type="molecule type" value="Genomic_DNA"/>
</dbReference>
<feature type="transmembrane region" description="Helical" evidence="8">
    <location>
        <begin position="22"/>
        <end position="41"/>
    </location>
</feature>
<evidence type="ECO:0000256" key="4">
    <source>
        <dbReference type="ARBA" id="ARBA00022475"/>
    </source>
</evidence>
<protein>
    <submittedName>
        <fullName evidence="9">Monovalent cation/H+ antiporter subunit E</fullName>
    </submittedName>
</protein>
<dbReference type="PANTHER" id="PTHR34584">
    <property type="entry name" value="NA(+)/H(+) ANTIPORTER SUBUNIT E1"/>
    <property type="match status" value="1"/>
</dbReference>
<evidence type="ECO:0000256" key="2">
    <source>
        <dbReference type="ARBA" id="ARBA00006228"/>
    </source>
</evidence>
<evidence type="ECO:0000313" key="9">
    <source>
        <dbReference type="EMBL" id="AIF66871.1"/>
    </source>
</evidence>
<dbReference type="RefSeq" id="WP_038561517.1">
    <property type="nucleotide sequence ID" value="NZ_CP008876.1"/>
</dbReference>
<comment type="subcellular location">
    <subcellularLocation>
        <location evidence="1">Cell membrane</location>
        <topology evidence="1">Multi-pass membrane protein</topology>
    </subcellularLocation>
</comment>
<keyword evidence="5 8" id="KW-0812">Transmembrane</keyword>
<gene>
    <name evidence="9" type="ORF">GZ22_09615</name>
</gene>
<dbReference type="PANTHER" id="PTHR34584:SF1">
    <property type="entry name" value="NA(+)_H(+) ANTIPORTER SUBUNIT E1"/>
    <property type="match status" value="1"/>
</dbReference>
<keyword evidence="6 8" id="KW-1133">Transmembrane helix</keyword>
<dbReference type="GO" id="GO:0005886">
    <property type="term" value="C:plasma membrane"/>
    <property type="evidence" value="ECO:0007669"/>
    <property type="project" value="UniProtKB-SubCell"/>
</dbReference>
<evidence type="ECO:0000256" key="8">
    <source>
        <dbReference type="SAM" id="Phobius"/>
    </source>
</evidence>
<evidence type="ECO:0000256" key="5">
    <source>
        <dbReference type="ARBA" id="ARBA00022692"/>
    </source>
</evidence>
<proteinExistence type="inferred from homology"/>
<dbReference type="GeneID" id="34220599"/>
<keyword evidence="7 8" id="KW-0472">Membrane</keyword>
<name>A0A075LL30_9BACI</name>
<dbReference type="NCBIfam" id="NF009292">
    <property type="entry name" value="PRK12651.1-3"/>
    <property type="match status" value="1"/>
</dbReference>
<feature type="transmembrane region" description="Helical" evidence="8">
    <location>
        <begin position="53"/>
        <end position="73"/>
    </location>
</feature>
<evidence type="ECO:0000256" key="6">
    <source>
        <dbReference type="ARBA" id="ARBA00022989"/>
    </source>
</evidence>
<organism evidence="9 10">
    <name type="scientific">Terribacillus saccharophilus</name>
    <dbReference type="NCBI Taxonomy" id="361277"/>
    <lineage>
        <taxon>Bacteria</taxon>
        <taxon>Bacillati</taxon>
        <taxon>Bacillota</taxon>
        <taxon>Bacilli</taxon>
        <taxon>Bacillales</taxon>
        <taxon>Bacillaceae</taxon>
        <taxon>Terribacillus</taxon>
    </lineage>
</organism>
<dbReference type="OrthoDB" id="9800498at2"/>
<dbReference type="Pfam" id="PF01899">
    <property type="entry name" value="MNHE"/>
    <property type="match status" value="1"/>
</dbReference>
<keyword evidence="4" id="KW-1003">Cell membrane</keyword>
<dbReference type="GO" id="GO:0015297">
    <property type="term" value="F:antiporter activity"/>
    <property type="evidence" value="ECO:0007669"/>
    <property type="project" value="UniProtKB-KW"/>
</dbReference>
<dbReference type="HOGENOM" id="CLU_086615_3_2_9"/>
<keyword evidence="3" id="KW-0050">Antiport</keyword>
<dbReference type="PIRSF" id="PIRSF019239">
    <property type="entry name" value="MrpE"/>
    <property type="match status" value="1"/>
</dbReference>
<comment type="similarity">
    <text evidence="2">Belongs to the CPA3 antiporters (TC 2.A.63) subunit E family.</text>
</comment>
<dbReference type="KEGG" id="tap:GZ22_09615"/>
<feature type="transmembrane region" description="Helical" evidence="8">
    <location>
        <begin position="103"/>
        <end position="121"/>
    </location>
</feature>
<evidence type="ECO:0000313" key="10">
    <source>
        <dbReference type="Proteomes" id="UP000027980"/>
    </source>
</evidence>
<accession>A0A075LL30</accession>
<keyword evidence="3" id="KW-0813">Transport</keyword>